<sequence length="250" mass="28366">MQKHYLVLITSILLCACNGNTEKASETNMDIYPQDFTEVLKAHGGLDKWKKAKTLSFKKDKETYTIDLNSRKALIKTPKYSLGYDGKTAWLKEKDTAAFKGNVDFYHNLFFYFFAMPFVLADSGIVYSETQPITVEGKTYPGIKIAYQDGVGASSKDNYYLYYNAKTHKMEWLAYTVTYFDQKEKGKEQANIIKYSDWQAIGGVKLPKTIIWYAKDSLGNIVAPKDPKPVTFSKVSLSAVPVNPSIFNKK</sequence>
<dbReference type="InterPro" id="IPR045444">
    <property type="entry name" value="DUF6503"/>
</dbReference>
<dbReference type="Pfam" id="PF20113">
    <property type="entry name" value="DUF6503"/>
    <property type="match status" value="1"/>
</dbReference>
<keyword evidence="2" id="KW-1185">Reference proteome</keyword>
<protein>
    <submittedName>
        <fullName evidence="1">DUF6503 family protein</fullName>
    </submittedName>
</protein>
<gene>
    <name evidence="1" type="ORF">OSR52_04515</name>
</gene>
<reference evidence="1" key="1">
    <citation type="submission" date="2022-11" db="EMBL/GenBank/DDBJ databases">
        <title>High-quality draft genome sequence of Galbibacter sp. strain CMA-7.</title>
        <authorList>
            <person name="Wei L."/>
            <person name="Dong C."/>
            <person name="Shao Z."/>
        </authorList>
    </citation>
    <scope>NUCLEOTIDE SEQUENCE</scope>
    <source>
        <strain evidence="1">CMA-7</strain>
    </source>
</reference>
<evidence type="ECO:0000313" key="2">
    <source>
        <dbReference type="Proteomes" id="UP001153642"/>
    </source>
</evidence>
<organism evidence="1 2">
    <name type="scientific">Galbibacter pacificus</name>
    <dbReference type="NCBI Taxonomy" id="2996052"/>
    <lineage>
        <taxon>Bacteria</taxon>
        <taxon>Pseudomonadati</taxon>
        <taxon>Bacteroidota</taxon>
        <taxon>Flavobacteriia</taxon>
        <taxon>Flavobacteriales</taxon>
        <taxon>Flavobacteriaceae</taxon>
        <taxon>Galbibacter</taxon>
    </lineage>
</organism>
<dbReference type="RefSeq" id="WP_277898850.1">
    <property type="nucleotide sequence ID" value="NZ_JAPMUA010000001.1"/>
</dbReference>
<accession>A0ABT6FPC4</accession>
<proteinExistence type="predicted"/>
<comment type="caution">
    <text evidence="1">The sequence shown here is derived from an EMBL/GenBank/DDBJ whole genome shotgun (WGS) entry which is preliminary data.</text>
</comment>
<dbReference type="EMBL" id="JAPMUA010000001">
    <property type="protein sequence ID" value="MDG3585121.1"/>
    <property type="molecule type" value="Genomic_DNA"/>
</dbReference>
<name>A0ABT6FPC4_9FLAO</name>
<dbReference type="Proteomes" id="UP001153642">
    <property type="component" value="Unassembled WGS sequence"/>
</dbReference>
<evidence type="ECO:0000313" key="1">
    <source>
        <dbReference type="EMBL" id="MDG3585121.1"/>
    </source>
</evidence>
<dbReference type="PROSITE" id="PS51257">
    <property type="entry name" value="PROKAR_LIPOPROTEIN"/>
    <property type="match status" value="1"/>
</dbReference>